<dbReference type="InterPro" id="IPR038564">
    <property type="entry name" value="Maf1_sf"/>
</dbReference>
<dbReference type="InterPro" id="IPR015257">
    <property type="entry name" value="Maf1"/>
</dbReference>
<gene>
    <name evidence="2" type="ORF">CORT_0C02910</name>
</gene>
<dbReference type="GO" id="GO:0005634">
    <property type="term" value="C:nucleus"/>
    <property type="evidence" value="ECO:0007669"/>
    <property type="project" value="TreeGrafter"/>
</dbReference>
<feature type="region of interest" description="Disordered" evidence="1">
    <location>
        <begin position="75"/>
        <end position="122"/>
    </location>
</feature>
<dbReference type="EMBL" id="HE681721">
    <property type="protein sequence ID" value="CCG25667.1"/>
    <property type="molecule type" value="Genomic_DNA"/>
</dbReference>
<feature type="compositionally biased region" description="Polar residues" evidence="1">
    <location>
        <begin position="256"/>
        <end position="277"/>
    </location>
</feature>
<feature type="region of interest" description="Disordered" evidence="1">
    <location>
        <begin position="334"/>
        <end position="359"/>
    </location>
</feature>
<dbReference type="OrthoDB" id="277029at2759"/>
<dbReference type="GeneID" id="14539342"/>
<dbReference type="Gene3D" id="3.40.1000.50">
    <property type="entry name" value="Repressor of RNA polymerase III transcription Maf1"/>
    <property type="match status" value="2"/>
</dbReference>
<dbReference type="HOGENOM" id="CLU_037043_2_1_1"/>
<sequence>MKYIDEIDLELVNQELNFTSADNSLEIRGGCELFTTKPIASDRKLFKTIDKHLDQIIEDNIISRSLERERQNSITSLFGTSGSPRDIRTQQEHYQQRQRRSSSNSGKIQFHKTSIPDIKDPQHTANASLLSKSLNATDDSFTNEADQDEHAIDDSPFGPLKDTTTRRTFAYLIGILNHTFPDQDFSNLQPTHDFIKVPISDLLTKFDNLLMSLGKKSDVLHWMWDILDSYMEVLPSKTSSPYLAAQDVETNDHPEPSTSRKNSVNNSRHGSPPNSKVVQESCSIYSFEPANDSIFEDISYPYQPMWSYFWFIYNKKRKRVAFIRLIAINKADLEEEEGSDTNGGGGGNDEDVVGNIELS</sequence>
<dbReference type="PANTHER" id="PTHR22504">
    <property type="entry name" value="REPRESSOR OF RNA POLYMERASE III TRANSCRIPTION MAF1"/>
    <property type="match status" value="1"/>
</dbReference>
<evidence type="ECO:0000256" key="1">
    <source>
        <dbReference type="SAM" id="MobiDB-lite"/>
    </source>
</evidence>
<feature type="region of interest" description="Disordered" evidence="1">
    <location>
        <begin position="139"/>
        <end position="159"/>
    </location>
</feature>
<dbReference type="PANTHER" id="PTHR22504:SF0">
    <property type="entry name" value="REPRESSOR OF RNA POLYMERASE III TRANSCRIPTION MAF1 HOMOLOG"/>
    <property type="match status" value="1"/>
</dbReference>
<dbReference type="Proteomes" id="UP000005018">
    <property type="component" value="Chromosome 3"/>
</dbReference>
<keyword evidence="3" id="KW-1185">Reference proteome</keyword>
<organism evidence="2 3">
    <name type="scientific">Candida orthopsilosis (strain 90-125)</name>
    <name type="common">Yeast</name>
    <dbReference type="NCBI Taxonomy" id="1136231"/>
    <lineage>
        <taxon>Eukaryota</taxon>
        <taxon>Fungi</taxon>
        <taxon>Dikarya</taxon>
        <taxon>Ascomycota</taxon>
        <taxon>Saccharomycotina</taxon>
        <taxon>Pichiomycetes</taxon>
        <taxon>Debaryomycetaceae</taxon>
        <taxon>Candida/Lodderomyces clade</taxon>
        <taxon>Candida</taxon>
    </lineage>
</organism>
<protein>
    <submittedName>
        <fullName evidence="2">Maf1 protein</fullName>
    </submittedName>
</protein>
<dbReference type="GO" id="GO:0016480">
    <property type="term" value="P:negative regulation of transcription by RNA polymerase III"/>
    <property type="evidence" value="ECO:0007669"/>
    <property type="project" value="InterPro"/>
</dbReference>
<feature type="region of interest" description="Disordered" evidence="1">
    <location>
        <begin position="248"/>
        <end position="277"/>
    </location>
</feature>
<accession>H8X3M9</accession>
<dbReference type="RefSeq" id="XP_003868571.1">
    <property type="nucleotide sequence ID" value="XM_003868523.1"/>
</dbReference>
<feature type="compositionally biased region" description="Basic and acidic residues" evidence="1">
    <location>
        <begin position="85"/>
        <end position="95"/>
    </location>
</feature>
<dbReference type="Pfam" id="PF09174">
    <property type="entry name" value="Maf1"/>
    <property type="match status" value="2"/>
</dbReference>
<dbReference type="AlphaFoldDB" id="H8X3M9"/>
<proteinExistence type="predicted"/>
<name>H8X3M9_CANO9</name>
<dbReference type="KEGG" id="cot:CORT_0C02910"/>
<dbReference type="GO" id="GO:0000994">
    <property type="term" value="F:RNA polymerase III core binding"/>
    <property type="evidence" value="ECO:0007669"/>
    <property type="project" value="TreeGrafter"/>
</dbReference>
<evidence type="ECO:0000313" key="2">
    <source>
        <dbReference type="EMBL" id="CCG25667.1"/>
    </source>
</evidence>
<reference evidence="2 3" key="1">
    <citation type="journal article" date="2012" name="PLoS ONE">
        <title>Sequence and analysis of the genome of the pathogenic yeast Candida orthopsilosis.</title>
        <authorList>
            <person name="Riccombeni A."/>
            <person name="Vidanes G."/>
            <person name="Proux-Wera E."/>
            <person name="Wolfe K.H."/>
            <person name="Butler G."/>
        </authorList>
    </citation>
    <scope>NUCLEOTIDE SEQUENCE [LARGE SCALE GENOMIC DNA]</scope>
    <source>
        <strain evidence="2 3">Co 90-125</strain>
    </source>
</reference>
<evidence type="ECO:0000313" key="3">
    <source>
        <dbReference type="Proteomes" id="UP000005018"/>
    </source>
</evidence>
<dbReference type="eggNOG" id="KOG3104">
    <property type="taxonomic scope" value="Eukaryota"/>
</dbReference>